<keyword evidence="1" id="KW-0472">Membrane</keyword>
<feature type="transmembrane region" description="Helical" evidence="1">
    <location>
        <begin position="148"/>
        <end position="168"/>
    </location>
</feature>
<evidence type="ECO:0000313" key="2">
    <source>
        <dbReference type="EMBL" id="KIZ14639.1"/>
    </source>
</evidence>
<feature type="transmembrane region" description="Helical" evidence="1">
    <location>
        <begin position="442"/>
        <end position="460"/>
    </location>
</feature>
<dbReference type="PANTHER" id="PTHR31061">
    <property type="entry name" value="LD22376P"/>
    <property type="match status" value="1"/>
</dbReference>
<evidence type="ECO:0000313" key="3">
    <source>
        <dbReference type="Proteomes" id="UP000032458"/>
    </source>
</evidence>
<accession>A0A0D7CEH0</accession>
<keyword evidence="1" id="KW-0812">Transmembrane</keyword>
<proteinExistence type="predicted"/>
<dbReference type="PANTHER" id="PTHR31061:SF24">
    <property type="entry name" value="LD22376P"/>
    <property type="match status" value="1"/>
</dbReference>
<comment type="caution">
    <text evidence="2">The sequence shown here is derived from an EMBL/GenBank/DDBJ whole genome shotgun (WGS) entry which is preliminary data.</text>
</comment>
<feature type="transmembrane region" description="Helical" evidence="1">
    <location>
        <begin position="107"/>
        <end position="128"/>
    </location>
</feature>
<gene>
    <name evidence="2" type="ORF">SNA_31575</name>
</gene>
<feature type="transmembrane region" description="Helical" evidence="1">
    <location>
        <begin position="232"/>
        <end position="253"/>
    </location>
</feature>
<dbReference type="AlphaFoldDB" id="A0A0D7CEH0"/>
<sequence length="516" mass="55035">MGWMSGTVGSRVVSRIDAYNGRKGDGAVSGQASAAIPFAIPTAVDASTAQPVGQGPESVPARRRLKALDASRGSVVVLRLFIGSQVAEIAAPAVLHANGFGLTVADLVFPGFLFAMGMAVPVSMSTFLRPSAMHEPGGPDRRPHLLRIGRRATLLYAIGMFLNAFPFLPEILEHLRFVGVLQRLAVVYLAVSLLYLTCAWSMLPVSSPAGSEGKAATPAGTRSRVVRSLARTFLLGGFPLTCVAVWIVATYTFHNPWPECADVHVLAPDCSLEAYIDTNMWGVGHNFDGGKFDPEGLMSTLVAVVNCWAGLVVGMDIVRNKRRYGVTAGVRRRASLLLAVGVMCVGAGLALGLVIPIGKQLWTPSYALVTIGITTIGFGLVLLALDGGLWPSPHSPAGVARSGAGSRLGRWLPSACTGVTAAARRGRLPVGDTLVALGRNPLFFYVLSELVTDTLNYIPVRYHGEEGSVWSVFADVGLASWMPAPLASMVWALLWLFLFYVPLARLLKTRGWYIRV</sequence>
<protein>
    <recommendedName>
        <fullName evidence="4">DUF5009 domain-containing protein</fullName>
    </recommendedName>
</protein>
<feature type="transmembrane region" description="Helical" evidence="1">
    <location>
        <begin position="180"/>
        <end position="203"/>
    </location>
</feature>
<organism evidence="2 3">
    <name type="scientific">Streptomyces natalensis ATCC 27448</name>
    <dbReference type="NCBI Taxonomy" id="1240678"/>
    <lineage>
        <taxon>Bacteria</taxon>
        <taxon>Bacillati</taxon>
        <taxon>Actinomycetota</taxon>
        <taxon>Actinomycetes</taxon>
        <taxon>Kitasatosporales</taxon>
        <taxon>Streptomycetaceae</taxon>
        <taxon>Streptomyces</taxon>
    </lineage>
</organism>
<reference evidence="2 3" key="1">
    <citation type="submission" date="2014-09" db="EMBL/GenBank/DDBJ databases">
        <title>Draft genome sequence of Streptomyces natalensis ATCC 27448, producer of the antifungal pimaricin.</title>
        <authorList>
            <person name="Mendes M.V."/>
            <person name="Beites T."/>
            <person name="Pires S."/>
            <person name="Santos C.L."/>
            <person name="Moradas-Ferreira P."/>
        </authorList>
    </citation>
    <scope>NUCLEOTIDE SEQUENCE [LARGE SCALE GENOMIC DNA]</scope>
    <source>
        <strain evidence="2 3">ATCC 27448</strain>
    </source>
</reference>
<dbReference type="EMBL" id="JRKI01000056">
    <property type="protein sequence ID" value="KIZ14639.1"/>
    <property type="molecule type" value="Genomic_DNA"/>
</dbReference>
<feature type="transmembrane region" description="Helical" evidence="1">
    <location>
        <begin position="336"/>
        <end position="358"/>
    </location>
</feature>
<feature type="transmembrane region" description="Helical" evidence="1">
    <location>
        <begin position="364"/>
        <end position="385"/>
    </location>
</feature>
<keyword evidence="1" id="KW-1133">Transmembrane helix</keyword>
<evidence type="ECO:0008006" key="4">
    <source>
        <dbReference type="Google" id="ProtNLM"/>
    </source>
</evidence>
<dbReference type="Proteomes" id="UP000032458">
    <property type="component" value="Unassembled WGS sequence"/>
</dbReference>
<name>A0A0D7CEH0_9ACTN</name>
<dbReference type="PATRIC" id="fig|1240678.4.peg.6753"/>
<feature type="transmembrane region" description="Helical" evidence="1">
    <location>
        <begin position="296"/>
        <end position="315"/>
    </location>
</feature>
<keyword evidence="3" id="KW-1185">Reference proteome</keyword>
<evidence type="ECO:0000256" key="1">
    <source>
        <dbReference type="SAM" id="Phobius"/>
    </source>
</evidence>
<feature type="transmembrane region" description="Helical" evidence="1">
    <location>
        <begin position="480"/>
        <end position="501"/>
    </location>
</feature>
<feature type="transmembrane region" description="Helical" evidence="1">
    <location>
        <begin position="73"/>
        <end position="95"/>
    </location>
</feature>